<sequence length="607" mass="68753">MASRWTKRRKIRSSLKATESDILQTFEKTFNSSTMQGNMATVEHTVCPSVVIESGVSASRLSVIHNLPIIGENEPHSAVSDTYVSMDTANDSASDSDDKEAPTLEFLVTSLRFWTSTFSVSLVALTALLSILRVFYPELPKDARTVLKTQVEIPTRKIEGGEYYHFGLAQGLVSRLKSLTLPTKTVFMQFNVDGLPLFKSSRLQFWPILATVNVDYTRSPFLVGLFCGCSKPKSVSEVLGPFIKDLKEILEKGIWHNGQQILVKVSSFVCDAPARAFLKNIKGHNGYSGCDKCIQVGEWQGKMVFPEVNAKLRTDEDFNSMVDEDHHLHQTLSPLASVMKMVTMFPSDYMHLCCLGVTRKLLYIWIKGKSLTTRLGSNTVREISDKLSKLSPYTPTEFSRKPRALSEIDRWKATELRYFMLYAGPVVLNNTIPIQMYNNFLLFSVAMHLLLTPGTADSMIDCANDLLRSFVSHFGQLYGKAEITYNVHQLTHLAAEYKIFGPLDNISGFPYENYLGHLKSLLRKPHLPLQQIVKRLSEIPTYTQVPNQNSHKYMHPHHDGPVVPQLSHGDQYRKVVTEKYTLKVYFHRVFINFAVFSNINNCPVRWC</sequence>
<comment type="caution">
    <text evidence="2">The sequence shown here is derived from an EMBL/GenBank/DDBJ whole genome shotgun (WGS) entry which is preliminary data.</text>
</comment>
<keyword evidence="1" id="KW-0812">Transmembrane</keyword>
<feature type="transmembrane region" description="Helical" evidence="1">
    <location>
        <begin position="113"/>
        <end position="136"/>
    </location>
</feature>
<reference evidence="2 3" key="1">
    <citation type="submission" date="2024-09" db="EMBL/GenBank/DDBJ databases">
        <title>A chromosome-level genome assembly of Gray's grenadier anchovy, Coilia grayii.</title>
        <authorList>
            <person name="Fu Z."/>
        </authorList>
    </citation>
    <scope>NUCLEOTIDE SEQUENCE [LARGE SCALE GENOMIC DNA]</scope>
    <source>
        <strain evidence="2">G4</strain>
        <tissue evidence="2">Muscle</tissue>
    </source>
</reference>
<keyword evidence="1" id="KW-0472">Membrane</keyword>
<evidence type="ECO:0008006" key="4">
    <source>
        <dbReference type="Google" id="ProtNLM"/>
    </source>
</evidence>
<evidence type="ECO:0000313" key="2">
    <source>
        <dbReference type="EMBL" id="KAL2081717.1"/>
    </source>
</evidence>
<keyword evidence="1" id="KW-1133">Transmembrane helix</keyword>
<dbReference type="PANTHER" id="PTHR33053">
    <property type="entry name" value="PROTEIN, PUTATIVE-RELATED"/>
    <property type="match status" value="1"/>
</dbReference>
<dbReference type="EMBL" id="JBHFQA010000020">
    <property type="protein sequence ID" value="KAL2081717.1"/>
    <property type="molecule type" value="Genomic_DNA"/>
</dbReference>
<name>A0ABD1J3L6_9TELE</name>
<dbReference type="Proteomes" id="UP001591681">
    <property type="component" value="Unassembled WGS sequence"/>
</dbReference>
<keyword evidence="3" id="KW-1185">Reference proteome</keyword>
<dbReference type="PANTHER" id="PTHR33053:SF24">
    <property type="entry name" value="TRANSPOSASE DOMAIN-CONTAINING PROTEIN"/>
    <property type="match status" value="1"/>
</dbReference>
<accession>A0ABD1J3L6</accession>
<organism evidence="2 3">
    <name type="scientific">Coilia grayii</name>
    <name type="common">Gray's grenadier anchovy</name>
    <dbReference type="NCBI Taxonomy" id="363190"/>
    <lineage>
        <taxon>Eukaryota</taxon>
        <taxon>Metazoa</taxon>
        <taxon>Chordata</taxon>
        <taxon>Craniata</taxon>
        <taxon>Vertebrata</taxon>
        <taxon>Euteleostomi</taxon>
        <taxon>Actinopterygii</taxon>
        <taxon>Neopterygii</taxon>
        <taxon>Teleostei</taxon>
        <taxon>Clupei</taxon>
        <taxon>Clupeiformes</taxon>
        <taxon>Clupeoidei</taxon>
        <taxon>Engraulidae</taxon>
        <taxon>Coilinae</taxon>
        <taxon>Coilia</taxon>
    </lineage>
</organism>
<evidence type="ECO:0000256" key="1">
    <source>
        <dbReference type="SAM" id="Phobius"/>
    </source>
</evidence>
<protein>
    <recommendedName>
        <fullName evidence="4">DUF4218 domain-containing protein</fullName>
    </recommendedName>
</protein>
<proteinExistence type="predicted"/>
<dbReference type="AlphaFoldDB" id="A0ABD1J3L6"/>
<evidence type="ECO:0000313" key="3">
    <source>
        <dbReference type="Proteomes" id="UP001591681"/>
    </source>
</evidence>
<gene>
    <name evidence="2" type="ORF">ACEWY4_023570</name>
</gene>